<organism evidence="2 4">
    <name type="scientific">Chitinophaga sancti</name>
    <dbReference type="NCBI Taxonomy" id="1004"/>
    <lineage>
        <taxon>Bacteria</taxon>
        <taxon>Pseudomonadati</taxon>
        <taxon>Bacteroidota</taxon>
        <taxon>Chitinophagia</taxon>
        <taxon>Chitinophagales</taxon>
        <taxon>Chitinophagaceae</taxon>
        <taxon>Chitinophaga</taxon>
    </lineage>
</organism>
<dbReference type="InterPro" id="IPR036259">
    <property type="entry name" value="MFS_trans_sf"/>
</dbReference>
<feature type="transmembrane region" description="Helical" evidence="1">
    <location>
        <begin position="150"/>
        <end position="167"/>
    </location>
</feature>
<dbReference type="EMBL" id="CP140154">
    <property type="protein sequence ID" value="WQG88254.1"/>
    <property type="molecule type" value="Genomic_DNA"/>
</dbReference>
<dbReference type="STRING" id="1004.SAMN05661012_06640"/>
<dbReference type="Proteomes" id="UP001326715">
    <property type="component" value="Chromosome"/>
</dbReference>
<dbReference type="RefSeq" id="WP_072366643.1">
    <property type="nucleotide sequence ID" value="NZ_CP139972.1"/>
</dbReference>
<proteinExistence type="predicted"/>
<evidence type="ECO:0000313" key="3">
    <source>
        <dbReference type="EMBL" id="WQG88254.1"/>
    </source>
</evidence>
<dbReference type="EMBL" id="FPIZ01000050">
    <property type="protein sequence ID" value="SFW90583.1"/>
    <property type="molecule type" value="Genomic_DNA"/>
</dbReference>
<name>A0A1K1T2L6_9BACT</name>
<dbReference type="SUPFAM" id="SSF103473">
    <property type="entry name" value="MFS general substrate transporter"/>
    <property type="match status" value="1"/>
</dbReference>
<feature type="transmembrane region" description="Helical" evidence="1">
    <location>
        <begin position="211"/>
        <end position="229"/>
    </location>
</feature>
<feature type="transmembrane region" description="Helical" evidence="1">
    <location>
        <begin position="28"/>
        <end position="47"/>
    </location>
</feature>
<keyword evidence="1" id="KW-1133">Transmembrane helix</keyword>
<reference evidence="3 5" key="2">
    <citation type="submission" date="2023-11" db="EMBL/GenBank/DDBJ databases">
        <title>MicrobeMod: A computational toolkit for identifying prokaryotic methylation and restriction-modification with nanopore sequencing.</title>
        <authorList>
            <person name="Crits-Christoph A."/>
            <person name="Kang S.C."/>
            <person name="Lee H."/>
            <person name="Ostrov N."/>
        </authorList>
    </citation>
    <scope>NUCLEOTIDE SEQUENCE [LARGE SCALE GENOMIC DNA]</scope>
    <source>
        <strain evidence="3 5">ATCC 23090</strain>
    </source>
</reference>
<keyword evidence="1" id="KW-0812">Transmembrane</keyword>
<evidence type="ECO:0008006" key="6">
    <source>
        <dbReference type="Google" id="ProtNLM"/>
    </source>
</evidence>
<keyword evidence="1" id="KW-0472">Membrane</keyword>
<reference evidence="2 4" key="1">
    <citation type="submission" date="2016-11" db="EMBL/GenBank/DDBJ databases">
        <authorList>
            <person name="Jaros S."/>
            <person name="Januszkiewicz K."/>
            <person name="Wedrychowicz H."/>
        </authorList>
    </citation>
    <scope>NUCLEOTIDE SEQUENCE [LARGE SCALE GENOMIC DNA]</scope>
    <source>
        <strain evidence="2 4">DSM 784</strain>
    </source>
</reference>
<feature type="transmembrane region" description="Helical" evidence="1">
    <location>
        <begin position="93"/>
        <end position="118"/>
    </location>
</feature>
<evidence type="ECO:0000313" key="5">
    <source>
        <dbReference type="Proteomes" id="UP001326715"/>
    </source>
</evidence>
<gene>
    <name evidence="2" type="ORF">SAMN05661012_06640</name>
    <name evidence="3" type="ORF">SR876_25325</name>
</gene>
<evidence type="ECO:0000313" key="2">
    <source>
        <dbReference type="EMBL" id="SFW90583.1"/>
    </source>
</evidence>
<sequence>MRFIQDGYMLSNPTSLSHFVFHRRENRVYLFTAAIIIIIQFIIYKYIYPFPNFLGGDSWIYIKDAQENAKEAIHPIGYSMFLRIFSAFTNSDLILVAFQYFFLQAAALSLNFTLYYFFLPEKKIRKYLILAILLNPLFPLISNTISSDNLCLSLGIIWFTLLLWIIYQPTPKVVFWHTIVLFLAFTIRFNTIFYPVVSCFALFISNANLKLKLTGLVLIIVFIGGFIIYNEQKYYQLCGTRQFAPFSGWQMANNALYSYRYVPESKHKKVPEKFEKLDSLVRCYFINASKDSTNHMEKQKAFDRYMWDEKSPLWIYFWQTFAGKEQSRDLKHWATAAPFYKEYAVWIIIQYPVEFFKNVIIPHIHSWFVPPMYSLSMYNGGYDNIISHYIVDWFNYKSILIKTRLVDINVLDGIYGLYPLWAMLINFISWLVIVLFFIGKRRQNNYLKKFVFLFIFFWVINFSFNVFASQIELRYLLFPMHIMTVFSILMLDDLLAKSN</sequence>
<feature type="transmembrane region" description="Helical" evidence="1">
    <location>
        <begin position="450"/>
        <end position="469"/>
    </location>
</feature>
<accession>A0A1K1T2L6</accession>
<protein>
    <recommendedName>
        <fullName evidence="6">Dolichyl-phosphate-mannose-protein mannosyltransferase</fullName>
    </recommendedName>
</protein>
<keyword evidence="5" id="KW-1185">Reference proteome</keyword>
<evidence type="ECO:0000256" key="1">
    <source>
        <dbReference type="SAM" id="Phobius"/>
    </source>
</evidence>
<feature type="transmembrane region" description="Helical" evidence="1">
    <location>
        <begin position="418"/>
        <end position="438"/>
    </location>
</feature>
<dbReference type="Proteomes" id="UP000183788">
    <property type="component" value="Unassembled WGS sequence"/>
</dbReference>
<feature type="transmembrane region" description="Helical" evidence="1">
    <location>
        <begin position="179"/>
        <end position="204"/>
    </location>
</feature>
<dbReference type="AlphaFoldDB" id="A0A1K1T2L6"/>
<dbReference type="OrthoDB" id="681761at2"/>
<evidence type="ECO:0000313" key="4">
    <source>
        <dbReference type="Proteomes" id="UP000183788"/>
    </source>
</evidence>